<keyword evidence="1 4" id="KW-0808">Transferase</keyword>
<dbReference type="EMBL" id="JBGQPK010000038">
    <property type="protein sequence ID" value="MFL2029763.1"/>
    <property type="molecule type" value="Genomic_DNA"/>
</dbReference>
<dbReference type="InterPro" id="IPR024925">
    <property type="entry name" value="Malonyl_CoA-ACP_transAc"/>
</dbReference>
<dbReference type="InterPro" id="IPR016036">
    <property type="entry name" value="Malonyl_transacylase_ACP-bd"/>
</dbReference>
<dbReference type="SUPFAM" id="SSF55048">
    <property type="entry name" value="Probable ACP-binding domain of malonyl-CoA ACP transacylase"/>
    <property type="match status" value="1"/>
</dbReference>
<dbReference type="GO" id="GO:0004314">
    <property type="term" value="F:[acyl-carrier-protein] S-malonyltransferase activity"/>
    <property type="evidence" value="ECO:0007669"/>
    <property type="project" value="UniProtKB-EC"/>
</dbReference>
<dbReference type="Gene3D" id="3.30.70.250">
    <property type="entry name" value="Malonyl-CoA ACP transacylase, ACP-binding"/>
    <property type="match status" value="1"/>
</dbReference>
<dbReference type="EC" id="2.3.1.39" evidence="4"/>
<keyword evidence="2 4" id="KW-0012">Acyltransferase</keyword>
<comment type="caution">
    <text evidence="6">The sequence shown here is derived from an EMBL/GenBank/DDBJ whole genome shotgun (WGS) entry which is preliminary data.</text>
</comment>
<comment type="catalytic activity">
    <reaction evidence="3 4">
        <text>holo-[ACP] + malonyl-CoA = malonyl-[ACP] + CoA</text>
        <dbReference type="Rhea" id="RHEA:41792"/>
        <dbReference type="Rhea" id="RHEA-COMP:9623"/>
        <dbReference type="Rhea" id="RHEA-COMP:9685"/>
        <dbReference type="ChEBI" id="CHEBI:57287"/>
        <dbReference type="ChEBI" id="CHEBI:57384"/>
        <dbReference type="ChEBI" id="CHEBI:64479"/>
        <dbReference type="ChEBI" id="CHEBI:78449"/>
        <dbReference type="EC" id="2.3.1.39"/>
    </reaction>
</comment>
<dbReference type="PANTHER" id="PTHR42681">
    <property type="entry name" value="MALONYL-COA-ACYL CARRIER PROTEIN TRANSACYLASE, MITOCHONDRIAL"/>
    <property type="match status" value="1"/>
</dbReference>
<feature type="domain" description="Malonyl-CoA:ACP transacylase (MAT)" evidence="5">
    <location>
        <begin position="6"/>
        <end position="306"/>
    </location>
</feature>
<dbReference type="InterPro" id="IPR016035">
    <property type="entry name" value="Acyl_Trfase/lysoPLipase"/>
</dbReference>
<proteinExistence type="inferred from homology"/>
<dbReference type="Gene3D" id="3.40.366.10">
    <property type="entry name" value="Malonyl-Coenzyme A Acyl Carrier Protein, domain 2"/>
    <property type="match status" value="1"/>
</dbReference>
<evidence type="ECO:0000259" key="5">
    <source>
        <dbReference type="SMART" id="SM00827"/>
    </source>
</evidence>
<protein>
    <recommendedName>
        <fullName evidence="4">Malonyl CoA-acyl carrier protein transacylase</fullName>
        <ecNumber evidence="4">2.3.1.39</ecNumber>
    </recommendedName>
</protein>
<dbReference type="InterPro" id="IPR001227">
    <property type="entry name" value="Ac_transferase_dom_sf"/>
</dbReference>
<dbReference type="InterPro" id="IPR014043">
    <property type="entry name" value="Acyl_transferase_dom"/>
</dbReference>
<dbReference type="Proteomes" id="UP001625389">
    <property type="component" value="Unassembled WGS sequence"/>
</dbReference>
<dbReference type="Pfam" id="PF00698">
    <property type="entry name" value="Acyl_transf_1"/>
    <property type="match status" value="1"/>
</dbReference>
<dbReference type="InterPro" id="IPR050858">
    <property type="entry name" value="Mal-CoA-ACP_Trans/PKS_FabD"/>
</dbReference>
<evidence type="ECO:0000313" key="6">
    <source>
        <dbReference type="EMBL" id="MFL2029763.1"/>
    </source>
</evidence>
<organism evidence="6 7">
    <name type="scientific">Loigolactobacillus zhaoyuanensis</name>
    <dbReference type="NCBI Taxonomy" id="2486017"/>
    <lineage>
        <taxon>Bacteria</taxon>
        <taxon>Bacillati</taxon>
        <taxon>Bacillota</taxon>
        <taxon>Bacilli</taxon>
        <taxon>Lactobacillales</taxon>
        <taxon>Lactobacillaceae</taxon>
        <taxon>Loigolactobacillus</taxon>
    </lineage>
</organism>
<keyword evidence="7" id="KW-1185">Reference proteome</keyword>
<dbReference type="SMART" id="SM00827">
    <property type="entry name" value="PKS_AT"/>
    <property type="match status" value="1"/>
</dbReference>
<evidence type="ECO:0000256" key="1">
    <source>
        <dbReference type="ARBA" id="ARBA00022679"/>
    </source>
</evidence>
<dbReference type="RefSeq" id="WP_407137530.1">
    <property type="nucleotide sequence ID" value="NZ_JBGQPK010000038.1"/>
</dbReference>
<evidence type="ECO:0000256" key="3">
    <source>
        <dbReference type="ARBA" id="ARBA00048462"/>
    </source>
</evidence>
<evidence type="ECO:0000256" key="4">
    <source>
        <dbReference type="PIRNR" id="PIRNR000446"/>
    </source>
</evidence>
<dbReference type="SUPFAM" id="SSF52151">
    <property type="entry name" value="FabD/lysophospholipase-like"/>
    <property type="match status" value="1"/>
</dbReference>
<name>A0ABW8UE96_9LACO</name>
<sequence>MQVAYLFSGQGAERTGMGAEFYQTDPQFRSAFDQASRLLDLDLPQICFNADERLQTTEYAQPALVALSWALYQTSQAQLPPASALLGLSLGEYSALLAGGQLSLVDGLALVKARGRLMAQVCQAAPGEMVVVLKADAAQIATACELGQQSGFVAVANYNSAQQTVLGGTPAGIAAAVAYLRTQGVKRILPLAVSGAFHTPLMQPAATAFVPYLTQSRFSAGTLPVWSNTTKLPFTTATLATTLAQQMVQPTYFAACVTQLALQGVDTFIEFGPAPILARLVKQTIPTAKVYQVADPQTLAATVAELGVTNGSKR</sequence>
<dbReference type="PANTHER" id="PTHR42681:SF1">
    <property type="entry name" value="MALONYL-COA-ACYL CARRIER PROTEIN TRANSACYLASE, MITOCHONDRIAL"/>
    <property type="match status" value="1"/>
</dbReference>
<comment type="similarity">
    <text evidence="4">Belongs to the fabD family.</text>
</comment>
<evidence type="ECO:0000256" key="2">
    <source>
        <dbReference type="ARBA" id="ARBA00023315"/>
    </source>
</evidence>
<gene>
    <name evidence="6" type="ORF">ACEN34_09045</name>
</gene>
<evidence type="ECO:0000313" key="7">
    <source>
        <dbReference type="Proteomes" id="UP001625389"/>
    </source>
</evidence>
<accession>A0ABW8UE96</accession>
<reference evidence="6 7" key="1">
    <citation type="submission" date="2024-08" db="EMBL/GenBank/DDBJ databases">
        <authorList>
            <person name="Arias E."/>
        </authorList>
    </citation>
    <scope>NUCLEOTIDE SEQUENCE [LARGE SCALE GENOMIC DNA]</scope>
    <source>
        <strain evidence="6 7">FAM 25317</strain>
    </source>
</reference>
<dbReference type="PIRSF" id="PIRSF000446">
    <property type="entry name" value="Mct"/>
    <property type="match status" value="1"/>
</dbReference>